<evidence type="ECO:0000313" key="4">
    <source>
        <dbReference type="Proteomes" id="UP000677228"/>
    </source>
</evidence>
<dbReference type="EMBL" id="CAJNOK010003593">
    <property type="protein sequence ID" value="CAF0907413.1"/>
    <property type="molecule type" value="Genomic_DNA"/>
</dbReference>
<feature type="non-terminal residue" evidence="2">
    <location>
        <position position="62"/>
    </location>
</feature>
<gene>
    <name evidence="2" type="ORF">OVA965_LOCUS9944</name>
    <name evidence="3" type="ORF">TMI583_LOCUS9940</name>
</gene>
<evidence type="ECO:0000259" key="1">
    <source>
        <dbReference type="PROSITE" id="PS50918"/>
    </source>
</evidence>
<reference evidence="2" key="1">
    <citation type="submission" date="2021-02" db="EMBL/GenBank/DDBJ databases">
        <authorList>
            <person name="Nowell W R."/>
        </authorList>
    </citation>
    <scope>NUCLEOTIDE SEQUENCE</scope>
</reference>
<dbReference type="EMBL" id="CAJOBA010003593">
    <property type="protein sequence ID" value="CAF3687025.1"/>
    <property type="molecule type" value="Genomic_DNA"/>
</dbReference>
<dbReference type="PROSITE" id="PS50918">
    <property type="entry name" value="WWE"/>
    <property type="match status" value="1"/>
</dbReference>
<comment type="caution">
    <text evidence="2">The sequence shown here is derived from an EMBL/GenBank/DDBJ whole genome shotgun (WGS) entry which is preliminary data.</text>
</comment>
<evidence type="ECO:0000313" key="2">
    <source>
        <dbReference type="EMBL" id="CAF0907413.1"/>
    </source>
</evidence>
<proteinExistence type="predicted"/>
<dbReference type="AlphaFoldDB" id="A0A8S2DJC0"/>
<accession>A0A8S2DJC0</accession>
<dbReference type="Proteomes" id="UP000682733">
    <property type="component" value="Unassembled WGS sequence"/>
</dbReference>
<dbReference type="InterPro" id="IPR004170">
    <property type="entry name" value="WWE_dom"/>
</dbReference>
<dbReference type="Gene3D" id="3.30.720.50">
    <property type="match status" value="1"/>
</dbReference>
<dbReference type="SUPFAM" id="SSF117839">
    <property type="entry name" value="WWE domain"/>
    <property type="match status" value="1"/>
</dbReference>
<feature type="non-terminal residue" evidence="2">
    <location>
        <position position="1"/>
    </location>
</feature>
<protein>
    <recommendedName>
        <fullName evidence="1">WWE domain-containing protein</fullName>
    </recommendedName>
</protein>
<dbReference type="Proteomes" id="UP000677228">
    <property type="component" value="Unassembled WGS sequence"/>
</dbReference>
<sequence>MTRATAAPSTAMSKRTKVVWFWQSNSNPLDDAETKEWRRYSDFESEFVEEKYQKKNNEVQLS</sequence>
<name>A0A8S2DJC0_9BILA</name>
<feature type="domain" description="WWE" evidence="1">
    <location>
        <begin position="4"/>
        <end position="62"/>
    </location>
</feature>
<evidence type="ECO:0000313" key="3">
    <source>
        <dbReference type="EMBL" id="CAF3687025.1"/>
    </source>
</evidence>
<organism evidence="2 4">
    <name type="scientific">Didymodactylos carnosus</name>
    <dbReference type="NCBI Taxonomy" id="1234261"/>
    <lineage>
        <taxon>Eukaryota</taxon>
        <taxon>Metazoa</taxon>
        <taxon>Spiralia</taxon>
        <taxon>Gnathifera</taxon>
        <taxon>Rotifera</taxon>
        <taxon>Eurotatoria</taxon>
        <taxon>Bdelloidea</taxon>
        <taxon>Philodinida</taxon>
        <taxon>Philodinidae</taxon>
        <taxon>Didymodactylos</taxon>
    </lineage>
</organism>
<dbReference type="InterPro" id="IPR037197">
    <property type="entry name" value="WWE_dom_sf"/>
</dbReference>
<dbReference type="Pfam" id="PF02825">
    <property type="entry name" value="WWE"/>
    <property type="match status" value="1"/>
</dbReference>